<gene>
    <name evidence="2" type="ORF">UFOPK3610_02093</name>
</gene>
<dbReference type="EMBL" id="CAFBMR010000176">
    <property type="protein sequence ID" value="CAB4934057.1"/>
    <property type="molecule type" value="Genomic_DNA"/>
</dbReference>
<sequence length="113" mass="12199">MKRLDIHMEYGIAAHSPCAIPGATVTDGGKPDECSRGEHLVRDRRCWSVETSKESGVDDTGADGLKGEDSSQEADVRGDAQTYGAAESVAERFDRSHTIGRPRDHLGEHGVVH</sequence>
<evidence type="ECO:0000313" key="2">
    <source>
        <dbReference type="EMBL" id="CAB4934057.1"/>
    </source>
</evidence>
<accession>A0A6J7IUY2</accession>
<dbReference type="AlphaFoldDB" id="A0A6J7IUY2"/>
<protein>
    <submittedName>
        <fullName evidence="2">Unannotated protein</fullName>
    </submittedName>
</protein>
<reference evidence="2" key="1">
    <citation type="submission" date="2020-05" db="EMBL/GenBank/DDBJ databases">
        <authorList>
            <person name="Chiriac C."/>
            <person name="Salcher M."/>
            <person name="Ghai R."/>
            <person name="Kavagutti S V."/>
        </authorList>
    </citation>
    <scope>NUCLEOTIDE SEQUENCE</scope>
</reference>
<feature type="region of interest" description="Disordered" evidence="1">
    <location>
        <begin position="48"/>
        <end position="113"/>
    </location>
</feature>
<evidence type="ECO:0000256" key="1">
    <source>
        <dbReference type="SAM" id="MobiDB-lite"/>
    </source>
</evidence>
<feature type="compositionally biased region" description="Basic and acidic residues" evidence="1">
    <location>
        <begin position="89"/>
        <end position="113"/>
    </location>
</feature>
<organism evidence="2">
    <name type="scientific">freshwater metagenome</name>
    <dbReference type="NCBI Taxonomy" id="449393"/>
    <lineage>
        <taxon>unclassified sequences</taxon>
        <taxon>metagenomes</taxon>
        <taxon>ecological metagenomes</taxon>
    </lineage>
</organism>
<proteinExistence type="predicted"/>
<name>A0A6J7IUY2_9ZZZZ</name>
<feature type="compositionally biased region" description="Basic and acidic residues" evidence="1">
    <location>
        <begin position="65"/>
        <end position="78"/>
    </location>
</feature>